<dbReference type="InterPro" id="IPR021457">
    <property type="entry name" value="DUF3108"/>
</dbReference>
<proteinExistence type="predicted"/>
<feature type="signal peptide" evidence="1">
    <location>
        <begin position="1"/>
        <end position="21"/>
    </location>
</feature>
<gene>
    <name evidence="2" type="ORF">GCM10011503_20790</name>
</gene>
<evidence type="ECO:0008006" key="4">
    <source>
        <dbReference type="Google" id="ProtNLM"/>
    </source>
</evidence>
<keyword evidence="3" id="KW-1185">Reference proteome</keyword>
<comment type="caution">
    <text evidence="2">The sequence shown here is derived from an EMBL/GenBank/DDBJ whole genome shotgun (WGS) entry which is preliminary data.</text>
</comment>
<dbReference type="Proteomes" id="UP000628854">
    <property type="component" value="Unassembled WGS sequence"/>
</dbReference>
<evidence type="ECO:0000313" key="2">
    <source>
        <dbReference type="EMBL" id="GGB71974.1"/>
    </source>
</evidence>
<organism evidence="2 3">
    <name type="scientific">Henriciella pelagia</name>
    <dbReference type="NCBI Taxonomy" id="1977912"/>
    <lineage>
        <taxon>Bacteria</taxon>
        <taxon>Pseudomonadati</taxon>
        <taxon>Pseudomonadota</taxon>
        <taxon>Alphaproteobacteria</taxon>
        <taxon>Hyphomonadales</taxon>
        <taxon>Hyphomonadaceae</taxon>
        <taxon>Henriciella</taxon>
    </lineage>
</organism>
<name>A0ABQ1JMD7_9PROT</name>
<dbReference type="EMBL" id="BMKF01000002">
    <property type="protein sequence ID" value="GGB71974.1"/>
    <property type="molecule type" value="Genomic_DNA"/>
</dbReference>
<evidence type="ECO:0000313" key="3">
    <source>
        <dbReference type="Proteomes" id="UP000628854"/>
    </source>
</evidence>
<evidence type="ECO:0000256" key="1">
    <source>
        <dbReference type="SAM" id="SignalP"/>
    </source>
</evidence>
<feature type="chain" id="PRO_5045512542" description="DUF3108 domain-containing protein" evidence="1">
    <location>
        <begin position="22"/>
        <end position="284"/>
    </location>
</feature>
<dbReference type="RefSeq" id="WP_084392186.1">
    <property type="nucleotide sequence ID" value="NZ_BMKF01000002.1"/>
</dbReference>
<sequence>MKKLIAATSLLALTAAGVSVADTAARPDTPLASIKAGEPMKLTYEVKASAWALFIPITGKANFRTELKPDTYSIKGKVKTTGLADILVNYDMDLASSGYVRDDHLQPYAYVSQNHDGKKNRRVEMTYGATDVAMTATPAFGNLGDPAATPPQKLDASDPLTAFIGHAFIPRQAGSDPCGPPMKIFDGRQLTWLLFENAGLKNVKTDAYRGEAYECHVTMDKVAGYKKGEANKDTLSGIDGPLRMWMAPLPNGAVMPVKIQADTDKIGKVTLQVSKLKFEPLATE</sequence>
<reference evidence="3" key="1">
    <citation type="journal article" date="2019" name="Int. J. Syst. Evol. Microbiol.">
        <title>The Global Catalogue of Microorganisms (GCM) 10K type strain sequencing project: providing services to taxonomists for standard genome sequencing and annotation.</title>
        <authorList>
            <consortium name="The Broad Institute Genomics Platform"/>
            <consortium name="The Broad Institute Genome Sequencing Center for Infectious Disease"/>
            <person name="Wu L."/>
            <person name="Ma J."/>
        </authorList>
    </citation>
    <scope>NUCLEOTIDE SEQUENCE [LARGE SCALE GENOMIC DNA]</scope>
    <source>
        <strain evidence="3">CGMCC 1.15928</strain>
    </source>
</reference>
<keyword evidence="1" id="KW-0732">Signal</keyword>
<dbReference type="Pfam" id="PF11306">
    <property type="entry name" value="DUF3108"/>
    <property type="match status" value="1"/>
</dbReference>
<accession>A0ABQ1JMD7</accession>
<protein>
    <recommendedName>
        <fullName evidence="4">DUF3108 domain-containing protein</fullName>
    </recommendedName>
</protein>